<evidence type="ECO:0000256" key="1">
    <source>
        <dbReference type="SAM" id="Phobius"/>
    </source>
</evidence>
<keyword evidence="3" id="KW-1185">Reference proteome</keyword>
<dbReference type="InterPro" id="IPR014752">
    <property type="entry name" value="Arrestin-like_C"/>
</dbReference>
<keyword evidence="1" id="KW-1133">Transmembrane helix</keyword>
<dbReference type="Proteomes" id="UP000824890">
    <property type="component" value="Unassembled WGS sequence"/>
</dbReference>
<sequence length="192" mass="23391">NWIKEIQKTMIHFDHATYDKNHVDLFHYNYQRIELQIWDTTRQERFRTIPDFPSRFIVMLYMHSFSFLTMVGTCNTHVWGFFLLQQSVEQWESRLRVMSPTKHLSTISCLMQLSKARKKKGNVEMAKRVAVEQRVFMKETQVKKEIHTIDSQNINNKFSVKYYLNLFLVDEEDRCYIKQKEMTLYRLKEEIF</sequence>
<name>A0ABQ7XBH8_BRANA</name>
<keyword evidence="1" id="KW-0812">Transmembrane</keyword>
<gene>
    <name evidence="2" type="ORF">HID58_090812</name>
</gene>
<reference evidence="2 3" key="1">
    <citation type="submission" date="2021-05" db="EMBL/GenBank/DDBJ databases">
        <title>Genome Assembly of Synthetic Allotetraploid Brassica napus Reveals Homoeologous Exchanges between Subgenomes.</title>
        <authorList>
            <person name="Davis J.T."/>
        </authorList>
    </citation>
    <scope>NUCLEOTIDE SEQUENCE [LARGE SCALE GENOMIC DNA]</scope>
    <source>
        <strain evidence="3">cv. Da-Ae</strain>
        <tissue evidence="2">Seedling</tissue>
    </source>
</reference>
<accession>A0ABQ7XBH8</accession>
<feature type="non-terminal residue" evidence="2">
    <location>
        <position position="1"/>
    </location>
</feature>
<dbReference type="Gene3D" id="2.60.40.640">
    <property type="match status" value="1"/>
</dbReference>
<evidence type="ECO:0000313" key="3">
    <source>
        <dbReference type="Proteomes" id="UP000824890"/>
    </source>
</evidence>
<organism evidence="2 3">
    <name type="scientific">Brassica napus</name>
    <name type="common">Rape</name>
    <dbReference type="NCBI Taxonomy" id="3708"/>
    <lineage>
        <taxon>Eukaryota</taxon>
        <taxon>Viridiplantae</taxon>
        <taxon>Streptophyta</taxon>
        <taxon>Embryophyta</taxon>
        <taxon>Tracheophyta</taxon>
        <taxon>Spermatophyta</taxon>
        <taxon>Magnoliopsida</taxon>
        <taxon>eudicotyledons</taxon>
        <taxon>Gunneridae</taxon>
        <taxon>Pentapetalae</taxon>
        <taxon>rosids</taxon>
        <taxon>malvids</taxon>
        <taxon>Brassicales</taxon>
        <taxon>Brassicaceae</taxon>
        <taxon>Brassiceae</taxon>
        <taxon>Brassica</taxon>
    </lineage>
</organism>
<keyword evidence="1" id="KW-0472">Membrane</keyword>
<evidence type="ECO:0000313" key="2">
    <source>
        <dbReference type="EMBL" id="KAH0852448.1"/>
    </source>
</evidence>
<comment type="caution">
    <text evidence="2">The sequence shown here is derived from an EMBL/GenBank/DDBJ whole genome shotgun (WGS) entry which is preliminary data.</text>
</comment>
<dbReference type="EMBL" id="JAGKQM010001064">
    <property type="protein sequence ID" value="KAH0852448.1"/>
    <property type="molecule type" value="Genomic_DNA"/>
</dbReference>
<feature type="transmembrane region" description="Helical" evidence="1">
    <location>
        <begin position="60"/>
        <end position="84"/>
    </location>
</feature>
<protein>
    <submittedName>
        <fullName evidence="2">Uncharacterized protein</fullName>
    </submittedName>
</protein>
<proteinExistence type="predicted"/>